<evidence type="ECO:0000256" key="2">
    <source>
        <dbReference type="ARBA" id="ARBA00007400"/>
    </source>
</evidence>
<feature type="transmembrane region" description="Helical" evidence="7">
    <location>
        <begin position="210"/>
        <end position="233"/>
    </location>
</feature>
<feature type="transmembrane region" description="Helical" evidence="7">
    <location>
        <begin position="127"/>
        <end position="145"/>
    </location>
</feature>
<proteinExistence type="inferred from homology"/>
<keyword evidence="6 7" id="KW-0472">Membrane</keyword>
<keyword evidence="10" id="KW-1185">Reference proteome</keyword>
<feature type="transmembrane region" description="Helical" evidence="7">
    <location>
        <begin position="277"/>
        <end position="296"/>
    </location>
</feature>
<dbReference type="GO" id="GO:0016746">
    <property type="term" value="F:acyltransferase activity"/>
    <property type="evidence" value="ECO:0007669"/>
    <property type="project" value="UniProtKB-KW"/>
</dbReference>
<name>A0ABV3P7X1_9ACTN</name>
<evidence type="ECO:0000256" key="4">
    <source>
        <dbReference type="ARBA" id="ARBA00022692"/>
    </source>
</evidence>
<evidence type="ECO:0000256" key="7">
    <source>
        <dbReference type="SAM" id="Phobius"/>
    </source>
</evidence>
<evidence type="ECO:0000256" key="6">
    <source>
        <dbReference type="ARBA" id="ARBA00023136"/>
    </source>
</evidence>
<feature type="transmembrane region" description="Helical" evidence="7">
    <location>
        <begin position="239"/>
        <end position="256"/>
    </location>
</feature>
<keyword evidence="3" id="KW-1003">Cell membrane</keyword>
<organism evidence="9 10">
    <name type="scientific">Kineococcus endophyticus</name>
    <dbReference type="NCBI Taxonomy" id="1181883"/>
    <lineage>
        <taxon>Bacteria</taxon>
        <taxon>Bacillati</taxon>
        <taxon>Actinomycetota</taxon>
        <taxon>Actinomycetes</taxon>
        <taxon>Kineosporiales</taxon>
        <taxon>Kineosporiaceae</taxon>
        <taxon>Kineococcus</taxon>
    </lineage>
</organism>
<feature type="transmembrane region" description="Helical" evidence="7">
    <location>
        <begin position="152"/>
        <end position="172"/>
    </location>
</feature>
<feature type="transmembrane region" description="Helical" evidence="7">
    <location>
        <begin position="302"/>
        <end position="323"/>
    </location>
</feature>
<protein>
    <submittedName>
        <fullName evidence="9">Acyltransferase family protein</fullName>
    </submittedName>
</protein>
<feature type="transmembrane region" description="Helical" evidence="7">
    <location>
        <begin position="91"/>
        <end position="111"/>
    </location>
</feature>
<dbReference type="PANTHER" id="PTHR40074:SF2">
    <property type="entry name" value="O-ACETYLTRANSFERASE WECH"/>
    <property type="match status" value="1"/>
</dbReference>
<evidence type="ECO:0000256" key="1">
    <source>
        <dbReference type="ARBA" id="ARBA00004651"/>
    </source>
</evidence>
<sequence>MTPSPRPTGPTTVRLDWVDTARGAAIVLVATHHAVLFATAEGLGHPAWTAFDETLRLLRMPLFFFLSGLLAVRAVHRPWADLLRRRVGNDLWVYLLWATAAFLAFTAMPYARDDLPTGARGWLDDTVLLPGNGAWYLLALALYLPAGRLLRAVPTAVLLPAAAVLAAAFGPGQLVRYSFVWSDVATLFVFFVAGLRLRDLALRSSARVPGPVPVVAGAGATAALALAVTGLGLTQVPGVRLLVGAAAVVAGCAVAVRLAPTRTGRALADVGRRTLPVYVTHELVLGVLVLALAPAAGTALAAPLSLVAPALLVAAALAVCLPLRTPLTRVPWLLHAPWAAPRQPRVRPTAERVGV</sequence>
<dbReference type="Proteomes" id="UP001555826">
    <property type="component" value="Unassembled WGS sequence"/>
</dbReference>
<comment type="similarity">
    <text evidence="2">Belongs to the acyltransferase 3 family.</text>
</comment>
<comment type="subcellular location">
    <subcellularLocation>
        <location evidence="1">Cell membrane</location>
        <topology evidence="1">Multi-pass membrane protein</topology>
    </subcellularLocation>
</comment>
<evidence type="ECO:0000313" key="9">
    <source>
        <dbReference type="EMBL" id="MEW9265724.1"/>
    </source>
</evidence>
<keyword evidence="9" id="KW-0808">Transferase</keyword>
<accession>A0ABV3P7X1</accession>
<comment type="caution">
    <text evidence="9">The sequence shown here is derived from an EMBL/GenBank/DDBJ whole genome shotgun (WGS) entry which is preliminary data.</text>
</comment>
<feature type="transmembrane region" description="Helical" evidence="7">
    <location>
        <begin position="60"/>
        <end position="79"/>
    </location>
</feature>
<dbReference type="Pfam" id="PF01757">
    <property type="entry name" value="Acyl_transf_3"/>
    <property type="match status" value="1"/>
</dbReference>
<dbReference type="InterPro" id="IPR002656">
    <property type="entry name" value="Acyl_transf_3_dom"/>
</dbReference>
<keyword evidence="4 7" id="KW-0812">Transmembrane</keyword>
<feature type="domain" description="Acyltransferase 3" evidence="8">
    <location>
        <begin position="16"/>
        <end position="320"/>
    </location>
</feature>
<keyword evidence="9" id="KW-0012">Acyltransferase</keyword>
<evidence type="ECO:0000256" key="5">
    <source>
        <dbReference type="ARBA" id="ARBA00022989"/>
    </source>
</evidence>
<evidence type="ECO:0000256" key="3">
    <source>
        <dbReference type="ARBA" id="ARBA00022475"/>
    </source>
</evidence>
<keyword evidence="5 7" id="KW-1133">Transmembrane helix</keyword>
<feature type="transmembrane region" description="Helical" evidence="7">
    <location>
        <begin position="21"/>
        <end position="40"/>
    </location>
</feature>
<evidence type="ECO:0000259" key="8">
    <source>
        <dbReference type="Pfam" id="PF01757"/>
    </source>
</evidence>
<evidence type="ECO:0000313" key="10">
    <source>
        <dbReference type="Proteomes" id="UP001555826"/>
    </source>
</evidence>
<gene>
    <name evidence="9" type="ORF">AB1207_13285</name>
</gene>
<reference evidence="9 10" key="1">
    <citation type="submission" date="2024-07" db="EMBL/GenBank/DDBJ databases">
        <authorList>
            <person name="Thanompreechachai J."/>
            <person name="Duangmal K."/>
        </authorList>
    </citation>
    <scope>NUCLEOTIDE SEQUENCE [LARGE SCALE GENOMIC DNA]</scope>
    <source>
        <strain evidence="9 10">KCTC 19886</strain>
    </source>
</reference>
<dbReference type="PANTHER" id="PTHR40074">
    <property type="entry name" value="O-ACETYLTRANSFERASE WECH"/>
    <property type="match status" value="1"/>
</dbReference>
<dbReference type="EMBL" id="JBFNQN010000008">
    <property type="protein sequence ID" value="MEW9265724.1"/>
    <property type="molecule type" value="Genomic_DNA"/>
</dbReference>
<feature type="transmembrane region" description="Helical" evidence="7">
    <location>
        <begin position="178"/>
        <end position="198"/>
    </location>
</feature>
<dbReference type="RefSeq" id="WP_367638852.1">
    <property type="nucleotide sequence ID" value="NZ_JBFNQN010000008.1"/>
</dbReference>